<dbReference type="InParanoid" id="A0A7X0MXL5"/>
<accession>A0A7X0MXL5</accession>
<dbReference type="Pfam" id="PF10670">
    <property type="entry name" value="DUF4198"/>
    <property type="match status" value="1"/>
</dbReference>
<name>A0A7X0MXL5_9GAMM</name>
<evidence type="ECO:0000313" key="2">
    <source>
        <dbReference type="EMBL" id="MBB6523593.1"/>
    </source>
</evidence>
<dbReference type="EMBL" id="JACHHT010000004">
    <property type="protein sequence ID" value="MBB6523593.1"/>
    <property type="molecule type" value="Genomic_DNA"/>
</dbReference>
<proteinExistence type="predicted"/>
<keyword evidence="3" id="KW-1185">Reference proteome</keyword>
<evidence type="ECO:0000256" key="1">
    <source>
        <dbReference type="SAM" id="SignalP"/>
    </source>
</evidence>
<dbReference type="Proteomes" id="UP000528457">
    <property type="component" value="Unassembled WGS sequence"/>
</dbReference>
<evidence type="ECO:0000313" key="3">
    <source>
        <dbReference type="Proteomes" id="UP000528457"/>
    </source>
</evidence>
<gene>
    <name evidence="2" type="ORF">HNR48_003907</name>
</gene>
<feature type="signal peptide" evidence="1">
    <location>
        <begin position="1"/>
        <end position="26"/>
    </location>
</feature>
<feature type="chain" id="PRO_5031473482" evidence="1">
    <location>
        <begin position="27"/>
        <end position="266"/>
    </location>
</feature>
<dbReference type="InterPro" id="IPR019613">
    <property type="entry name" value="DUF4198"/>
</dbReference>
<comment type="caution">
    <text evidence="2">The sequence shown here is derived from an EMBL/GenBank/DDBJ whole genome shotgun (WGS) entry which is preliminary data.</text>
</comment>
<keyword evidence="1" id="KW-0732">Signal</keyword>
<organism evidence="2 3">
    <name type="scientific">Pseudoteredinibacter isoporae</name>
    <dbReference type="NCBI Taxonomy" id="570281"/>
    <lineage>
        <taxon>Bacteria</taxon>
        <taxon>Pseudomonadati</taxon>
        <taxon>Pseudomonadota</taxon>
        <taxon>Gammaproteobacteria</taxon>
        <taxon>Cellvibrionales</taxon>
        <taxon>Cellvibrionaceae</taxon>
        <taxon>Pseudoteredinibacter</taxon>
    </lineage>
</organism>
<sequence length="266" mass="29179">MFGLPRKPHALLLASLAAFTASQSSAHTPYIAPTSFEPVMGKMASFDASFAEEFFIPEAAFNKGHFMVTTPEGNSVKPDSMAELKTRVVLEHELKDEGTYRITTGARKGATFLIYDLDGEEKRVMDPKEPAPEGADVKFHFQSITRADTYVSRKAPSNGALKVEAEGLQILPIDNPTELFADEEFSLKILLDNKGMADQEILAYRANQEKSKPMSFATNKDGVAALTLPAGKYLLRARYRGPAPEGSKVPTFSHTTTLSVQVFENI</sequence>
<protein>
    <submittedName>
        <fullName evidence="2">Putative GH25 family protein</fullName>
    </submittedName>
</protein>
<dbReference type="RefSeq" id="WP_166843393.1">
    <property type="nucleotide sequence ID" value="NZ_JAAONY010000004.1"/>
</dbReference>
<reference evidence="2 3" key="1">
    <citation type="submission" date="2020-08" db="EMBL/GenBank/DDBJ databases">
        <title>Genomic Encyclopedia of Type Strains, Phase IV (KMG-IV): sequencing the most valuable type-strain genomes for metagenomic binning, comparative biology and taxonomic classification.</title>
        <authorList>
            <person name="Goeker M."/>
        </authorList>
    </citation>
    <scope>NUCLEOTIDE SEQUENCE [LARGE SCALE GENOMIC DNA]</scope>
    <source>
        <strain evidence="2 3">DSM 22368</strain>
    </source>
</reference>
<dbReference type="AlphaFoldDB" id="A0A7X0MXL5"/>